<dbReference type="SUPFAM" id="SSF161098">
    <property type="entry name" value="MetI-like"/>
    <property type="match status" value="1"/>
</dbReference>
<dbReference type="AlphaFoldDB" id="M2CIJ5"/>
<dbReference type="InterPro" id="IPR035906">
    <property type="entry name" value="MetI-like_sf"/>
</dbReference>
<evidence type="ECO:0000256" key="3">
    <source>
        <dbReference type="ARBA" id="ARBA00022475"/>
    </source>
</evidence>
<dbReference type="InterPro" id="IPR000515">
    <property type="entry name" value="MetI-like"/>
</dbReference>
<feature type="transmembrane region" description="Helical" evidence="7">
    <location>
        <begin position="282"/>
        <end position="308"/>
    </location>
</feature>
<reference evidence="9" key="1">
    <citation type="submission" date="2012-01" db="EMBL/GenBank/DDBJ databases">
        <title>The Genome Sequence of Treponema denticola H1-T.</title>
        <authorList>
            <consortium name="The Broad Institute Genome Sequencing Platform"/>
            <person name="Earl A."/>
            <person name="Ward D."/>
            <person name="Feldgarden M."/>
            <person name="Gevers D."/>
            <person name="Blanton J.M."/>
            <person name="Fenno C.J."/>
            <person name="Baranova O.V."/>
            <person name="Mathney J."/>
            <person name="Dewhirst F.E."/>
            <person name="Izard J."/>
            <person name="Young S.K."/>
            <person name="Zeng Q."/>
            <person name="Gargeya S."/>
            <person name="Fitzgerald M."/>
            <person name="Haas B."/>
            <person name="Abouelleil A."/>
            <person name="Alvarado L."/>
            <person name="Arachchi H.M."/>
            <person name="Berlin A."/>
            <person name="Chapman S.B."/>
            <person name="Gearin G."/>
            <person name="Goldberg J."/>
            <person name="Griggs A."/>
            <person name="Gujja S."/>
            <person name="Hansen M."/>
            <person name="Heiman D."/>
            <person name="Howarth C."/>
            <person name="Larimer J."/>
            <person name="Lui A."/>
            <person name="MacDonald P.J.P."/>
            <person name="McCowen C."/>
            <person name="Montmayeur A."/>
            <person name="Murphy C."/>
            <person name="Neiman D."/>
            <person name="Pearson M."/>
            <person name="Priest M."/>
            <person name="Roberts A."/>
            <person name="Saif S."/>
            <person name="Shea T."/>
            <person name="Sisk P."/>
            <person name="Stolte C."/>
            <person name="Sykes S."/>
            <person name="Wortman J."/>
            <person name="Nusbaum C."/>
            <person name="Birren B."/>
        </authorList>
    </citation>
    <scope>NUCLEOTIDE SEQUENCE [LARGE SCALE GENOMIC DNA]</scope>
    <source>
        <strain evidence="9">H1-T</strain>
    </source>
</reference>
<keyword evidence="5 7" id="KW-1133">Transmembrane helix</keyword>
<name>M2CIJ5_TREDN</name>
<evidence type="ECO:0000256" key="7">
    <source>
        <dbReference type="RuleBase" id="RU363032"/>
    </source>
</evidence>
<evidence type="ECO:0000256" key="6">
    <source>
        <dbReference type="ARBA" id="ARBA00023136"/>
    </source>
</evidence>
<dbReference type="PANTHER" id="PTHR43163">
    <property type="entry name" value="DIPEPTIDE TRANSPORT SYSTEM PERMEASE PROTEIN DPPB-RELATED"/>
    <property type="match status" value="1"/>
</dbReference>
<evidence type="ECO:0000256" key="5">
    <source>
        <dbReference type="ARBA" id="ARBA00022989"/>
    </source>
</evidence>
<feature type="transmembrane region" description="Helical" evidence="7">
    <location>
        <begin position="131"/>
        <end position="155"/>
    </location>
</feature>
<dbReference type="Proteomes" id="UP000011708">
    <property type="component" value="Chromosome"/>
</dbReference>
<evidence type="ECO:0000256" key="1">
    <source>
        <dbReference type="ARBA" id="ARBA00004651"/>
    </source>
</evidence>
<dbReference type="PROSITE" id="PS50928">
    <property type="entry name" value="ABC_TM1"/>
    <property type="match status" value="1"/>
</dbReference>
<comment type="subcellular location">
    <subcellularLocation>
        <location evidence="1 7">Cell membrane</location>
        <topology evidence="1 7">Multi-pass membrane protein</topology>
    </subcellularLocation>
</comment>
<dbReference type="GO" id="GO:0055085">
    <property type="term" value="P:transmembrane transport"/>
    <property type="evidence" value="ECO:0007669"/>
    <property type="project" value="InterPro"/>
</dbReference>
<feature type="transmembrane region" description="Helical" evidence="7">
    <location>
        <begin position="237"/>
        <end position="262"/>
    </location>
</feature>
<keyword evidence="6 7" id="KW-0472">Membrane</keyword>
<dbReference type="Pfam" id="PF19300">
    <property type="entry name" value="BPD_transp_1_N"/>
    <property type="match status" value="1"/>
</dbReference>
<feature type="domain" description="ABC transmembrane type-1" evidence="8">
    <location>
        <begin position="95"/>
        <end position="301"/>
    </location>
</feature>
<feature type="transmembrane region" description="Helical" evidence="7">
    <location>
        <begin position="12"/>
        <end position="30"/>
    </location>
</feature>
<dbReference type="EMBL" id="AGDW01000007">
    <property type="protein sequence ID" value="EMB33398.1"/>
    <property type="molecule type" value="Genomic_DNA"/>
</dbReference>
<evidence type="ECO:0000256" key="4">
    <source>
        <dbReference type="ARBA" id="ARBA00022692"/>
    </source>
</evidence>
<feature type="transmembrane region" description="Helical" evidence="7">
    <location>
        <begin position="97"/>
        <end position="119"/>
    </location>
</feature>
<organism evidence="9">
    <name type="scientific">Treponema denticola H1-T</name>
    <dbReference type="NCBI Taxonomy" id="999431"/>
    <lineage>
        <taxon>Bacteria</taxon>
        <taxon>Pseudomonadati</taxon>
        <taxon>Spirochaetota</taxon>
        <taxon>Spirochaetia</taxon>
        <taxon>Spirochaetales</taxon>
        <taxon>Treponemataceae</taxon>
        <taxon>Treponema</taxon>
    </lineage>
</organism>
<gene>
    <name evidence="9" type="ORF">HMPREF9725_00399</name>
</gene>
<keyword evidence="2 7" id="KW-0813">Transport</keyword>
<keyword evidence="4 7" id="KW-0812">Transmembrane</keyword>
<comment type="similarity">
    <text evidence="7">Belongs to the binding-protein-dependent transport system permease family.</text>
</comment>
<sequence length="316" mass="35364">MFNMILKRTVHAIPMIFVISIVSFMLIRIAPGDPVTAHITPESSLKDIERIRENMGLNDSYFVQYIRWSKAILHGNFGYSFSNHRPVLEQILERLPATLLLMGTAMVLSIFLGTFIGLISAMNKDGMVDKIFVLLSYIGISIPSFWFAMMLLQIFSLKLNLLPSIGMRAIGVNTFSDLTKHLIMPVLTLSISDTSVISRYIRSKTIEQLNEDYVMTAVSQGANKMDVFFKNILKNAILPLITIIGMSLPNLISGAFVTESIFGWPGLGQLGMKSIFSYDYPMIMATTMFASILLILGNLISDILYGVIDPRIKDMK</sequence>
<evidence type="ECO:0000259" key="8">
    <source>
        <dbReference type="PROSITE" id="PS50928"/>
    </source>
</evidence>
<protein>
    <recommendedName>
        <fullName evidence="8">ABC transmembrane type-1 domain-containing protein</fullName>
    </recommendedName>
</protein>
<evidence type="ECO:0000313" key="9">
    <source>
        <dbReference type="EMBL" id="EMB33398.1"/>
    </source>
</evidence>
<dbReference type="Pfam" id="PF00528">
    <property type="entry name" value="BPD_transp_1"/>
    <property type="match status" value="1"/>
</dbReference>
<dbReference type="PATRIC" id="fig|999431.4.peg.414"/>
<feature type="transmembrane region" description="Helical" evidence="7">
    <location>
        <begin position="182"/>
        <end position="201"/>
    </location>
</feature>
<dbReference type="PANTHER" id="PTHR43163:SF6">
    <property type="entry name" value="DIPEPTIDE TRANSPORT SYSTEM PERMEASE PROTEIN DPPB-RELATED"/>
    <property type="match status" value="1"/>
</dbReference>
<dbReference type="InterPro" id="IPR045621">
    <property type="entry name" value="BPD_transp_1_N"/>
</dbReference>
<evidence type="ECO:0000256" key="2">
    <source>
        <dbReference type="ARBA" id="ARBA00022448"/>
    </source>
</evidence>
<accession>M2CIJ5</accession>
<proteinExistence type="inferred from homology"/>
<comment type="caution">
    <text evidence="9">The sequence shown here is derived from an EMBL/GenBank/DDBJ whole genome shotgun (WGS) entry which is preliminary data.</text>
</comment>
<dbReference type="HOGENOM" id="CLU_036879_0_2_12"/>
<dbReference type="GO" id="GO:0005886">
    <property type="term" value="C:plasma membrane"/>
    <property type="evidence" value="ECO:0007669"/>
    <property type="project" value="UniProtKB-SubCell"/>
</dbReference>
<dbReference type="Gene3D" id="1.10.3720.10">
    <property type="entry name" value="MetI-like"/>
    <property type="match status" value="1"/>
</dbReference>
<dbReference type="CDD" id="cd06261">
    <property type="entry name" value="TM_PBP2"/>
    <property type="match status" value="1"/>
</dbReference>
<dbReference type="RefSeq" id="WP_002687263.1">
    <property type="nucleotide sequence ID" value="NZ_CM001794.1"/>
</dbReference>
<keyword evidence="3" id="KW-1003">Cell membrane</keyword>